<feature type="domain" description="Laminin G" evidence="8">
    <location>
        <begin position="528"/>
        <end position="722"/>
    </location>
</feature>
<dbReference type="Gene3D" id="2.10.25.10">
    <property type="entry name" value="Laminin"/>
    <property type="match status" value="3"/>
</dbReference>
<feature type="disulfide bond" evidence="6">
    <location>
        <begin position="247"/>
        <end position="256"/>
    </location>
</feature>
<dbReference type="FunFam" id="3.30.60.30:FF:000024">
    <property type="entry name" value="Transmembrane agrin"/>
    <property type="match status" value="1"/>
</dbReference>
<feature type="domain" description="Laminin G" evidence="8">
    <location>
        <begin position="827"/>
        <end position="967"/>
    </location>
</feature>
<evidence type="ECO:0000256" key="2">
    <source>
        <dbReference type="ARBA" id="ARBA00022729"/>
    </source>
</evidence>
<dbReference type="SMART" id="SM00282">
    <property type="entry name" value="LamG"/>
    <property type="match status" value="3"/>
</dbReference>
<feature type="domain" description="EGF-like" evidence="9">
    <location>
        <begin position="482"/>
        <end position="519"/>
    </location>
</feature>
<feature type="domain" description="Kazal-like" evidence="10">
    <location>
        <begin position="42"/>
        <end position="99"/>
    </location>
</feature>
<dbReference type="FunFam" id="2.10.25.10:FF:000173">
    <property type="entry name" value="Neurogenic locus notch protein 2"/>
    <property type="match status" value="1"/>
</dbReference>
<dbReference type="InterPro" id="IPR001791">
    <property type="entry name" value="Laminin_G"/>
</dbReference>
<evidence type="ECO:0000313" key="11">
    <source>
        <dbReference type="EMBL" id="CAL4160851.1"/>
    </source>
</evidence>
<dbReference type="SMART" id="SM00179">
    <property type="entry name" value="EGF_CA"/>
    <property type="match status" value="3"/>
</dbReference>
<dbReference type="SUPFAM" id="SSF100895">
    <property type="entry name" value="Kazal-type serine protease inhibitors"/>
    <property type="match status" value="1"/>
</dbReference>
<dbReference type="SMART" id="SM00181">
    <property type="entry name" value="EGF"/>
    <property type="match status" value="5"/>
</dbReference>
<keyword evidence="4 6" id="KW-1015">Disulfide bond</keyword>
<evidence type="ECO:0000256" key="5">
    <source>
        <dbReference type="ARBA" id="ARBA00023180"/>
    </source>
</evidence>
<dbReference type="PROSITE" id="PS00022">
    <property type="entry name" value="EGF_1"/>
    <property type="match status" value="3"/>
</dbReference>
<evidence type="ECO:0000259" key="8">
    <source>
        <dbReference type="PROSITE" id="PS50025"/>
    </source>
</evidence>
<dbReference type="CDD" id="cd00104">
    <property type="entry name" value="KAZAL_FS"/>
    <property type="match status" value="1"/>
</dbReference>
<evidence type="ECO:0000256" key="3">
    <source>
        <dbReference type="ARBA" id="ARBA00022737"/>
    </source>
</evidence>
<dbReference type="PANTHER" id="PTHR15036:SF83">
    <property type="entry name" value="AGRIN"/>
    <property type="match status" value="1"/>
</dbReference>
<feature type="compositionally biased region" description="Polar residues" evidence="7">
    <location>
        <begin position="102"/>
        <end position="121"/>
    </location>
</feature>
<dbReference type="GO" id="GO:0048513">
    <property type="term" value="P:animal organ development"/>
    <property type="evidence" value="ECO:0007669"/>
    <property type="project" value="UniProtKB-ARBA"/>
</dbReference>
<dbReference type="InterPro" id="IPR002350">
    <property type="entry name" value="Kazal_dom"/>
</dbReference>
<dbReference type="SMART" id="SM00280">
    <property type="entry name" value="KAZAL"/>
    <property type="match status" value="1"/>
</dbReference>
<dbReference type="Pfam" id="PF00054">
    <property type="entry name" value="Laminin_G_1"/>
    <property type="match status" value="3"/>
</dbReference>
<dbReference type="FunFam" id="2.10.25.10:FF:000095">
    <property type="entry name" value="Notch, isoform B"/>
    <property type="match status" value="1"/>
</dbReference>
<dbReference type="PROSITE" id="PS50026">
    <property type="entry name" value="EGF_3"/>
    <property type="match status" value="3"/>
</dbReference>
<organism evidence="11 12">
    <name type="scientific">Meganyctiphanes norvegica</name>
    <name type="common">Northern krill</name>
    <name type="synonym">Thysanopoda norvegica</name>
    <dbReference type="NCBI Taxonomy" id="48144"/>
    <lineage>
        <taxon>Eukaryota</taxon>
        <taxon>Metazoa</taxon>
        <taxon>Ecdysozoa</taxon>
        <taxon>Arthropoda</taxon>
        <taxon>Crustacea</taxon>
        <taxon>Multicrustacea</taxon>
        <taxon>Malacostraca</taxon>
        <taxon>Eumalacostraca</taxon>
        <taxon>Eucarida</taxon>
        <taxon>Euphausiacea</taxon>
        <taxon>Euphausiidae</taxon>
        <taxon>Meganyctiphanes</taxon>
    </lineage>
</organism>
<evidence type="ECO:0000259" key="10">
    <source>
        <dbReference type="PROSITE" id="PS51465"/>
    </source>
</evidence>
<evidence type="ECO:0000259" key="9">
    <source>
        <dbReference type="PROSITE" id="PS50026"/>
    </source>
</evidence>
<dbReference type="PROSITE" id="PS50025">
    <property type="entry name" value="LAM_G_DOMAIN"/>
    <property type="match status" value="3"/>
</dbReference>
<protein>
    <recommendedName>
        <fullName evidence="13">Agrin</fullName>
    </recommendedName>
</protein>
<dbReference type="InterPro" id="IPR036058">
    <property type="entry name" value="Kazal_dom_sf"/>
</dbReference>
<feature type="domain" description="EGF-like" evidence="9">
    <location>
        <begin position="220"/>
        <end position="257"/>
    </location>
</feature>
<evidence type="ECO:0008006" key="13">
    <source>
        <dbReference type="Google" id="ProtNLM"/>
    </source>
</evidence>
<feature type="non-terminal residue" evidence="11">
    <location>
        <position position="967"/>
    </location>
</feature>
<dbReference type="Gene3D" id="3.30.60.30">
    <property type="match status" value="1"/>
</dbReference>
<dbReference type="EMBL" id="CAXKWB010044545">
    <property type="protein sequence ID" value="CAL4160851.1"/>
    <property type="molecule type" value="Genomic_DNA"/>
</dbReference>
<dbReference type="GO" id="GO:0005509">
    <property type="term" value="F:calcium ion binding"/>
    <property type="evidence" value="ECO:0007669"/>
    <property type="project" value="InterPro"/>
</dbReference>
<evidence type="ECO:0000256" key="6">
    <source>
        <dbReference type="PROSITE-ProRule" id="PRU00076"/>
    </source>
</evidence>
<dbReference type="Gene3D" id="2.60.120.200">
    <property type="match status" value="3"/>
</dbReference>
<evidence type="ECO:0000256" key="4">
    <source>
        <dbReference type="ARBA" id="ARBA00023157"/>
    </source>
</evidence>
<keyword evidence="12" id="KW-1185">Reference proteome</keyword>
<dbReference type="CDD" id="cd00054">
    <property type="entry name" value="EGF_CA"/>
    <property type="match status" value="3"/>
</dbReference>
<reference evidence="11 12" key="1">
    <citation type="submission" date="2024-05" db="EMBL/GenBank/DDBJ databases">
        <authorList>
            <person name="Wallberg A."/>
        </authorList>
    </citation>
    <scope>NUCLEOTIDE SEQUENCE [LARGE SCALE GENOMIC DNA]</scope>
</reference>
<proteinExistence type="predicted"/>
<feature type="disulfide bond" evidence="6">
    <location>
        <begin position="470"/>
        <end position="479"/>
    </location>
</feature>
<gene>
    <name evidence="11" type="ORF">MNOR_LOCUS32562</name>
</gene>
<keyword evidence="2" id="KW-0732">Signal</keyword>
<dbReference type="PANTHER" id="PTHR15036">
    <property type="entry name" value="PIKACHURIN-LIKE PROTEIN"/>
    <property type="match status" value="1"/>
</dbReference>
<feature type="domain" description="Laminin G" evidence="8">
    <location>
        <begin position="261"/>
        <end position="442"/>
    </location>
</feature>
<dbReference type="AlphaFoldDB" id="A0AAV2S5F7"/>
<dbReference type="InterPro" id="IPR050372">
    <property type="entry name" value="Neurexin-related_CASP"/>
</dbReference>
<feature type="non-terminal residue" evidence="11">
    <location>
        <position position="1"/>
    </location>
</feature>
<name>A0AAV2S5F7_MEGNR</name>
<dbReference type="InterPro" id="IPR001881">
    <property type="entry name" value="EGF-like_Ca-bd_dom"/>
</dbReference>
<keyword evidence="3" id="KW-0677">Repeat</keyword>
<dbReference type="PROSITE" id="PS51465">
    <property type="entry name" value="KAZAL_2"/>
    <property type="match status" value="1"/>
</dbReference>
<evidence type="ECO:0000313" key="12">
    <source>
        <dbReference type="Proteomes" id="UP001497623"/>
    </source>
</evidence>
<comment type="caution">
    <text evidence="11">The sequence shown here is derived from an EMBL/GenBank/DDBJ whole genome shotgun (WGS) entry which is preliminary data.</text>
</comment>
<dbReference type="InterPro" id="IPR013320">
    <property type="entry name" value="ConA-like_dom_sf"/>
</dbReference>
<dbReference type="Pfam" id="PF07648">
    <property type="entry name" value="Kazal_2"/>
    <property type="match status" value="1"/>
</dbReference>
<dbReference type="InterPro" id="IPR000742">
    <property type="entry name" value="EGF"/>
</dbReference>
<keyword evidence="5" id="KW-0325">Glycoprotein</keyword>
<dbReference type="SUPFAM" id="SSF49899">
    <property type="entry name" value="Concanavalin A-like lectins/glucanases"/>
    <property type="match status" value="3"/>
</dbReference>
<dbReference type="SUPFAM" id="SSF57196">
    <property type="entry name" value="EGF/Laminin"/>
    <property type="match status" value="1"/>
</dbReference>
<feature type="region of interest" description="Disordered" evidence="7">
    <location>
        <begin position="102"/>
        <end position="123"/>
    </location>
</feature>
<evidence type="ECO:0000256" key="7">
    <source>
        <dbReference type="SAM" id="MobiDB-lite"/>
    </source>
</evidence>
<dbReference type="CDD" id="cd00110">
    <property type="entry name" value="LamG"/>
    <property type="match status" value="3"/>
</dbReference>
<dbReference type="Proteomes" id="UP001497623">
    <property type="component" value="Unassembled WGS sequence"/>
</dbReference>
<dbReference type="Pfam" id="PF00008">
    <property type="entry name" value="EGF"/>
    <property type="match status" value="3"/>
</dbReference>
<comment type="caution">
    <text evidence="6">Lacks conserved residue(s) required for the propagation of feature annotation.</text>
</comment>
<keyword evidence="1 6" id="KW-0245">EGF-like domain</keyword>
<feature type="disulfide bond" evidence="6">
    <location>
        <begin position="509"/>
        <end position="518"/>
    </location>
</feature>
<accession>A0AAV2S5F7</accession>
<dbReference type="PROSITE" id="PS01186">
    <property type="entry name" value="EGF_2"/>
    <property type="match status" value="1"/>
</dbReference>
<evidence type="ECO:0000256" key="1">
    <source>
        <dbReference type="ARBA" id="ARBA00022536"/>
    </source>
</evidence>
<sequence>RCCWCPHGIRLDGEGVHKNKVTITPKSCHELDCYFGARCMEHKDHAECQCDAQCPEDSIGAQPVCGSDFETYGSECHLRQFSCRYQRDVVVDALGPCTAKGNQTSGVTESPLRRSTAQLSTEPHKEETAKATRHLLQPEYVIGGVGQGSSTYSLSNSIFNVPPTPVTITTFGLLGSICHKNSDCSIPESFCQTSICICNEGYIQSVDRHSCLVTVVGQEDMGTCALHPCQRGGTCREDGNGKYICQCPPTATGFHCENELPPPYQIPGFSGISYLEVKKIKAYNKVQVELEFRTFTDSGILLYTQQQKDGTGDFISLAIVKGFVEFRYNLGSGPLIIRSPQRIQKKKFHRVVAKRYQKDGILQVEGIEDAIGKAPGNLKSLDLRGSTYIGYVPHMEKRISENIGTSDGLVGCLRLVRINGRPLDLVWPGSPHVVSAEHIGECSNSPCAQMPCENHGSCRPIENGSFRCICMEGYSGDRCEIRLDPCYSQPCLSGATCVSLPFDKFMCKCPPGRTGSLCDQMDKTLRQIVIPDFDSDAYLELPTLENVGLAFALEVWFLTRSPDGVILYNGQEDEGGISSPDFISLNLRNGHVEFTYNLGSGLASLVSPEAVSLNSWHVVRVRRKKRRGTLQLDNGRRVKGKTGSRLTELNLDLPLYLGGLQNYTNVNLDTGISVGLNGAIQRLIVNSEVFDNLGDRAIGGQNVRILDKSLKLSYEGSNELRCRQFMKMQFTFGKTFSLKRMDNMIIKKARFESNLMKTFVSMIYFSWSHIPENLKPCCEIFHLRSRGQVKICLTRREFSLLNNQGHLTGRGISLLNNIQIKSFKSRRATVNVSNKTRNVLMEVDNNSISYLVAQTKNQYEIRFRATSPYGLLLWINKGDSLTQDYLALAINDGFVQMAFNLGKQHSLLLLTSKVRVDDGQWHHLVAYRRKRLGVLRVDKERPVKTLAAPGATTLNTNGKLWIEKLTI</sequence>
<feature type="domain" description="EGF-like" evidence="9">
    <location>
        <begin position="443"/>
        <end position="480"/>
    </location>
</feature>